<dbReference type="SUPFAM" id="SSF53335">
    <property type="entry name" value="S-adenosyl-L-methionine-dependent methyltransferases"/>
    <property type="match status" value="1"/>
</dbReference>
<dbReference type="Gene3D" id="3.40.50.150">
    <property type="entry name" value="Vaccinia Virus protein VP39"/>
    <property type="match status" value="1"/>
</dbReference>
<organism evidence="3">
    <name type="scientific">freshwater metagenome</name>
    <dbReference type="NCBI Taxonomy" id="449393"/>
    <lineage>
        <taxon>unclassified sequences</taxon>
        <taxon>metagenomes</taxon>
        <taxon>ecological metagenomes</taxon>
    </lineage>
</organism>
<evidence type="ECO:0000313" key="3">
    <source>
        <dbReference type="EMBL" id="CAB4611357.1"/>
    </source>
</evidence>
<sequence>MFNSLVSLDAVFEARVLDLYAGSGALGIEALSRGAEHVVFVDHGRVARKAIEENLATTGYTSRGRIETVDAGVFLARHREESVDRFDLVILDPPYSIEDREWIELLEAVARVGPDAYIVIESDRSVALPDGWNALREKKYGGTLVTIIQPPSLELSSDPSEPS</sequence>
<dbReference type="AlphaFoldDB" id="A0A6J6HD56"/>
<protein>
    <submittedName>
        <fullName evidence="3">Unannotated protein</fullName>
    </submittedName>
</protein>
<dbReference type="PANTHER" id="PTHR43542:SF1">
    <property type="entry name" value="METHYLTRANSFERASE"/>
    <property type="match status" value="1"/>
</dbReference>
<accession>A0A6J6HD56</accession>
<reference evidence="3" key="1">
    <citation type="submission" date="2020-05" db="EMBL/GenBank/DDBJ databases">
        <authorList>
            <person name="Chiriac C."/>
            <person name="Salcher M."/>
            <person name="Ghai R."/>
            <person name="Kavagutti S V."/>
        </authorList>
    </citation>
    <scope>NUCLEOTIDE SEQUENCE</scope>
</reference>
<keyword evidence="1" id="KW-0489">Methyltransferase</keyword>
<dbReference type="InterPro" id="IPR004398">
    <property type="entry name" value="RNA_MeTrfase_RsmD"/>
</dbReference>
<gene>
    <name evidence="3" type="ORF">UFOPK1835_01113</name>
</gene>
<dbReference type="GO" id="GO:0008168">
    <property type="term" value="F:methyltransferase activity"/>
    <property type="evidence" value="ECO:0007669"/>
    <property type="project" value="UniProtKB-KW"/>
</dbReference>
<dbReference type="Pfam" id="PF03602">
    <property type="entry name" value="Cons_hypoth95"/>
    <property type="match status" value="1"/>
</dbReference>
<keyword evidence="2" id="KW-0808">Transferase</keyword>
<dbReference type="GO" id="GO:0003676">
    <property type="term" value="F:nucleic acid binding"/>
    <property type="evidence" value="ECO:0007669"/>
    <property type="project" value="InterPro"/>
</dbReference>
<name>A0A6J6HD56_9ZZZZ</name>
<dbReference type="EMBL" id="CAEZUP010000043">
    <property type="protein sequence ID" value="CAB4611357.1"/>
    <property type="molecule type" value="Genomic_DNA"/>
</dbReference>
<evidence type="ECO:0000256" key="2">
    <source>
        <dbReference type="ARBA" id="ARBA00022679"/>
    </source>
</evidence>
<dbReference type="PROSITE" id="PS00092">
    <property type="entry name" value="N6_MTASE"/>
    <property type="match status" value="1"/>
</dbReference>
<dbReference type="PIRSF" id="PIRSF004553">
    <property type="entry name" value="CHP00095"/>
    <property type="match status" value="1"/>
</dbReference>
<dbReference type="GO" id="GO:0031167">
    <property type="term" value="P:rRNA methylation"/>
    <property type="evidence" value="ECO:0007669"/>
    <property type="project" value="InterPro"/>
</dbReference>
<proteinExistence type="predicted"/>
<dbReference type="PANTHER" id="PTHR43542">
    <property type="entry name" value="METHYLTRANSFERASE"/>
    <property type="match status" value="1"/>
</dbReference>
<evidence type="ECO:0000256" key="1">
    <source>
        <dbReference type="ARBA" id="ARBA00022603"/>
    </source>
</evidence>
<dbReference type="InterPro" id="IPR029063">
    <property type="entry name" value="SAM-dependent_MTases_sf"/>
</dbReference>
<dbReference type="InterPro" id="IPR002052">
    <property type="entry name" value="DNA_methylase_N6_adenine_CS"/>
</dbReference>
<dbReference type="CDD" id="cd02440">
    <property type="entry name" value="AdoMet_MTases"/>
    <property type="match status" value="1"/>
</dbReference>